<dbReference type="Pfam" id="PF07685">
    <property type="entry name" value="GATase_3"/>
    <property type="match status" value="1"/>
</dbReference>
<keyword evidence="2 7" id="KW-0436">Ligase</keyword>
<dbReference type="CDD" id="cd05388">
    <property type="entry name" value="CobB_N"/>
    <property type="match status" value="1"/>
</dbReference>
<dbReference type="Gene3D" id="3.40.50.880">
    <property type="match status" value="1"/>
</dbReference>
<keyword evidence="7" id="KW-0169">Cobalamin biosynthesis</keyword>
<dbReference type="PANTHER" id="PTHR43873:SF1">
    <property type="entry name" value="COBYRINATE A,C-DIAMIDE SYNTHASE"/>
    <property type="match status" value="1"/>
</dbReference>
<name>A0ABX7LED2_9BACL</name>
<comment type="cofactor">
    <cofactor evidence="1 7">
        <name>Mg(2+)</name>
        <dbReference type="ChEBI" id="CHEBI:18420"/>
    </cofactor>
</comment>
<dbReference type="InterPro" id="IPR029062">
    <property type="entry name" value="Class_I_gatase-like"/>
</dbReference>
<feature type="domain" description="CobQ/CobB/MinD/ParA nucleotide binding" evidence="9">
    <location>
        <begin position="23"/>
        <end position="209"/>
    </location>
</feature>
<reference evidence="11 12" key="1">
    <citation type="submission" date="2021-02" db="EMBL/GenBank/DDBJ databases">
        <title>Paenibacillus tianjinensis sp. nov.</title>
        <authorList>
            <person name="Liu H."/>
        </authorList>
    </citation>
    <scope>NUCLEOTIDE SEQUENCE [LARGE SCALE GENOMIC DNA]</scope>
    <source>
        <strain evidence="11 12">TB2019</strain>
    </source>
</reference>
<comment type="function">
    <text evidence="7">Catalyzes the ATP-dependent amidation of the two carboxylate groups at positions a and c of cobyrinate, using either L-glutamine or ammonia as the nitrogen source.</text>
</comment>
<feature type="site" description="Increases nucleophilicity of active site Cys" evidence="7">
    <location>
        <position position="478"/>
    </location>
</feature>
<dbReference type="InterPro" id="IPR027417">
    <property type="entry name" value="P-loop_NTPase"/>
</dbReference>
<evidence type="ECO:0000259" key="10">
    <source>
        <dbReference type="Pfam" id="PF07685"/>
    </source>
</evidence>
<evidence type="ECO:0000256" key="3">
    <source>
        <dbReference type="ARBA" id="ARBA00022741"/>
    </source>
</evidence>
<dbReference type="EC" id="6.3.5.11" evidence="7"/>
<gene>
    <name evidence="7" type="primary">cbiA</name>
    <name evidence="11" type="ORF">JRJ22_07875</name>
</gene>
<comment type="catalytic activity">
    <reaction evidence="7">
        <text>cob(II)yrinate + 2 L-glutamine + 2 ATP + 2 H2O = cob(II)yrinate a,c diamide + 2 L-glutamate + 2 ADP + 2 phosphate + 2 H(+)</text>
        <dbReference type="Rhea" id="RHEA:26289"/>
        <dbReference type="ChEBI" id="CHEBI:15377"/>
        <dbReference type="ChEBI" id="CHEBI:15378"/>
        <dbReference type="ChEBI" id="CHEBI:29985"/>
        <dbReference type="ChEBI" id="CHEBI:30616"/>
        <dbReference type="ChEBI" id="CHEBI:43474"/>
        <dbReference type="ChEBI" id="CHEBI:58359"/>
        <dbReference type="ChEBI" id="CHEBI:58537"/>
        <dbReference type="ChEBI" id="CHEBI:58894"/>
        <dbReference type="ChEBI" id="CHEBI:456216"/>
        <dbReference type="EC" id="6.3.5.11"/>
    </reaction>
</comment>
<evidence type="ECO:0000313" key="11">
    <source>
        <dbReference type="EMBL" id="QSF46482.1"/>
    </source>
</evidence>
<dbReference type="RefSeq" id="WP_206103958.1">
    <property type="nucleotide sequence ID" value="NZ_CP070969.1"/>
</dbReference>
<evidence type="ECO:0000256" key="5">
    <source>
        <dbReference type="ARBA" id="ARBA00022842"/>
    </source>
</evidence>
<feature type="region of interest" description="Disordered" evidence="8">
    <location>
        <begin position="269"/>
        <end position="289"/>
    </location>
</feature>
<feature type="active site" description="Nucleophile" evidence="7">
    <location>
        <position position="375"/>
    </location>
</feature>
<dbReference type="Proteomes" id="UP000663452">
    <property type="component" value="Chromosome"/>
</dbReference>
<organism evidence="11 12">
    <name type="scientific">Paenibacillus tianjinensis</name>
    <dbReference type="NCBI Taxonomy" id="2810347"/>
    <lineage>
        <taxon>Bacteria</taxon>
        <taxon>Bacillati</taxon>
        <taxon>Bacillota</taxon>
        <taxon>Bacilli</taxon>
        <taxon>Bacillales</taxon>
        <taxon>Paenibacillaceae</taxon>
        <taxon>Paenibacillus</taxon>
    </lineage>
</organism>
<keyword evidence="3 7" id="KW-0547">Nucleotide-binding</keyword>
<evidence type="ECO:0000256" key="4">
    <source>
        <dbReference type="ARBA" id="ARBA00022840"/>
    </source>
</evidence>
<dbReference type="Gene3D" id="3.40.50.300">
    <property type="entry name" value="P-loop containing nucleotide triphosphate hydrolases"/>
    <property type="match status" value="2"/>
</dbReference>
<feature type="domain" description="CobB/CobQ-like glutamine amidotransferase" evidence="10">
    <location>
        <begin position="293"/>
        <end position="483"/>
    </location>
</feature>
<evidence type="ECO:0000259" key="9">
    <source>
        <dbReference type="Pfam" id="PF01656"/>
    </source>
</evidence>
<feature type="region of interest" description="Disordered" evidence="8">
    <location>
        <begin position="1"/>
        <end position="27"/>
    </location>
</feature>
<keyword evidence="12" id="KW-1185">Reference proteome</keyword>
<dbReference type="CDD" id="cd03130">
    <property type="entry name" value="GATase1_CobB"/>
    <property type="match status" value="1"/>
</dbReference>
<dbReference type="InterPro" id="IPR002586">
    <property type="entry name" value="CobQ/CobB/MinD/ParA_Nub-bd_dom"/>
</dbReference>
<comment type="domain">
    <text evidence="7">Comprises of two domains. The C-terminal domain contains the binding site for glutamine and catalyzes the hydrolysis of this substrate to glutamate and ammonia. The N-terminal domain is anticipated to bind ATP and cobyrinate and catalyzes the ultimate synthesis of the diamide product. The ammonia produced via the glutaminase domain is probably translocated to the adjacent domain via a molecular tunnel, where it reacts with an activated intermediate.</text>
</comment>
<sequence length="505" mass="53952">MDEQDESSNLKKQLSQQQHRPRLIIAGTGSGSGKTTVTLGLMRAFARRGLKVQGYKCGPDYIDPAYHAAVTGYPARNLDSWMTPDSYLLEYFLRSSENAELSVIEGVMGLYDGKEAAALTGSTAEIALLTDSPVLLVVDVRSMGRSAAAVVLGFQQLEPQVRIAAVMVNRCGSASHFRMVKTAIEAACGIPVIGGLPRDGGLDIPERHLGLLPAVERGELEPLFDHAADLLAEGTDLEMLLGIAQAANPLPLGAEDKVRSCIAASSASGRTSEEMRAGPAADGRKPPHPAPVIAVARDAAFNFYYADNLELLARAGARLVEFSPLRGDGIPPEADGIYLGGGFPEEFAAEIAGMESFLAGLRAAAGQGMPLYAECGGYMVLARTLTDRAGAVHKMAGVIPAHAVMQERRAALGYREVTALQDNLLLKQGERLRGHEFHYSVMSYEAGEPRSYAYETKGRGGVHPEGYHKGNVMAAYAHIHLASYLPAAARLVAACRSYLRGKDFK</sequence>
<proteinExistence type="inferred from homology"/>
<evidence type="ECO:0000256" key="6">
    <source>
        <dbReference type="ARBA" id="ARBA00022962"/>
    </source>
</evidence>
<dbReference type="HAMAP" id="MF_00027">
    <property type="entry name" value="CobB_CbiA"/>
    <property type="match status" value="1"/>
</dbReference>
<dbReference type="InterPro" id="IPR004484">
    <property type="entry name" value="CbiA/CobB_synth"/>
</dbReference>
<protein>
    <recommendedName>
        <fullName evidence="7">Cobyrinate a,c-diamide synthase</fullName>
        <ecNumber evidence="7">6.3.5.11</ecNumber>
    </recommendedName>
    <alternativeName>
        <fullName evidence="7">Cobyrinic acid a,c-diamide synthetase</fullName>
    </alternativeName>
</protein>
<dbReference type="PROSITE" id="PS51274">
    <property type="entry name" value="GATASE_COBBQ"/>
    <property type="match status" value="1"/>
</dbReference>
<accession>A0ABX7LED2</accession>
<evidence type="ECO:0000256" key="7">
    <source>
        <dbReference type="HAMAP-Rule" id="MF_00027"/>
    </source>
</evidence>
<dbReference type="InterPro" id="IPR011698">
    <property type="entry name" value="GATase_3"/>
</dbReference>
<keyword evidence="5 7" id="KW-0460">Magnesium</keyword>
<dbReference type="NCBIfam" id="NF002204">
    <property type="entry name" value="PRK01077.1"/>
    <property type="match status" value="1"/>
</dbReference>
<keyword evidence="4 7" id="KW-0067">ATP-binding</keyword>
<evidence type="ECO:0000256" key="1">
    <source>
        <dbReference type="ARBA" id="ARBA00001946"/>
    </source>
</evidence>
<evidence type="ECO:0000313" key="12">
    <source>
        <dbReference type="Proteomes" id="UP000663452"/>
    </source>
</evidence>
<dbReference type="Pfam" id="PF01656">
    <property type="entry name" value="CbiA"/>
    <property type="match status" value="1"/>
</dbReference>
<evidence type="ECO:0000256" key="2">
    <source>
        <dbReference type="ARBA" id="ARBA00022598"/>
    </source>
</evidence>
<dbReference type="EMBL" id="CP070969">
    <property type="protein sequence ID" value="QSF46482.1"/>
    <property type="molecule type" value="Genomic_DNA"/>
</dbReference>
<dbReference type="SUPFAM" id="SSF52317">
    <property type="entry name" value="Class I glutamine amidotransferase-like"/>
    <property type="match status" value="1"/>
</dbReference>
<dbReference type="SUPFAM" id="SSF52540">
    <property type="entry name" value="P-loop containing nucleoside triphosphate hydrolases"/>
    <property type="match status" value="1"/>
</dbReference>
<keyword evidence="6 7" id="KW-0315">Glutamine amidotransferase</keyword>
<dbReference type="PANTHER" id="PTHR43873">
    <property type="entry name" value="COBYRINATE A,C-DIAMIDE SYNTHASE"/>
    <property type="match status" value="1"/>
</dbReference>
<evidence type="ECO:0000256" key="8">
    <source>
        <dbReference type="SAM" id="MobiDB-lite"/>
    </source>
</evidence>
<comment type="similarity">
    <text evidence="7">Belongs to the CobB/CbiA family.</text>
</comment>
<comment type="miscellaneous">
    <text evidence="7">The a and c carboxylates of cobyrinate are activated for nucleophilic attack via formation of a phosphorylated intermediate by ATP. CbiA catalyzes first the amidation of the c-carboxylate, and then that of the a-carboxylate.</text>
</comment>
<comment type="pathway">
    <text evidence="7">Cofactor biosynthesis; adenosylcobalamin biosynthesis; cob(II)yrinate a,c-diamide from sirohydrochlorin (anaerobic route): step 10/10.</text>
</comment>